<dbReference type="Proteomes" id="UP001227543">
    <property type="component" value="Unassembled WGS sequence"/>
</dbReference>
<reference evidence="1 2" key="1">
    <citation type="submission" date="2016-10" db="EMBL/GenBank/DDBJ databases">
        <title>The genome sequence of Colletotrichum fioriniae PJ7.</title>
        <authorList>
            <person name="Baroncelli R."/>
        </authorList>
    </citation>
    <scope>NUCLEOTIDE SEQUENCE [LARGE SCALE GENOMIC DNA]</scope>
    <source>
        <strain evidence="1 2">Tom-12</strain>
    </source>
</reference>
<accession>A0ABQ9RJ17</accession>
<dbReference type="GeneID" id="85404227"/>
<evidence type="ECO:0000313" key="1">
    <source>
        <dbReference type="EMBL" id="KAK1504652.1"/>
    </source>
</evidence>
<dbReference type="EMBL" id="MLFU01000009">
    <property type="protein sequence ID" value="KAK1504652.1"/>
    <property type="molecule type" value="Genomic_DNA"/>
</dbReference>
<proteinExistence type="predicted"/>
<comment type="caution">
    <text evidence="1">The sequence shown here is derived from an EMBL/GenBank/DDBJ whole genome shotgun (WGS) entry which is preliminary data.</text>
</comment>
<organism evidence="1 2">
    <name type="scientific">Colletotrichum tamarilloi</name>
    <dbReference type="NCBI Taxonomy" id="1209934"/>
    <lineage>
        <taxon>Eukaryota</taxon>
        <taxon>Fungi</taxon>
        <taxon>Dikarya</taxon>
        <taxon>Ascomycota</taxon>
        <taxon>Pezizomycotina</taxon>
        <taxon>Sordariomycetes</taxon>
        <taxon>Hypocreomycetidae</taxon>
        <taxon>Glomerellales</taxon>
        <taxon>Glomerellaceae</taxon>
        <taxon>Colletotrichum</taxon>
        <taxon>Colletotrichum acutatum species complex</taxon>
    </lineage>
</organism>
<protein>
    <submittedName>
        <fullName evidence="1">Uncharacterized protein</fullName>
    </submittedName>
</protein>
<gene>
    <name evidence="1" type="ORF">CTAM01_03959</name>
</gene>
<keyword evidence="2" id="KW-1185">Reference proteome</keyword>
<name>A0ABQ9RJ17_9PEZI</name>
<dbReference type="RefSeq" id="XP_060385410.1">
    <property type="nucleotide sequence ID" value="XM_060519989.1"/>
</dbReference>
<sequence>MAFECGPGEHGGWDCFYSFHSRLFFLLLFQTAERLGERKALNRIFGGFLISSPFVYHHFGYQTIGRF</sequence>
<evidence type="ECO:0000313" key="2">
    <source>
        <dbReference type="Proteomes" id="UP001227543"/>
    </source>
</evidence>